<sequence>MISTNDSASTWFQWASDQRSFWEVISRSNCSHMGPTVGPLVTLKDRPGASSAGSELVSVGTMLSSAQLGLLTGVLMILFIRHKLIRLREESAESKAYNFLKQLNMAEIRRFLFVLVTFLQFAIISPILCLVFLAFRLYRTAVGIILSWRHGAHFKGLLDGADVVWAIERDNSRGMINIMAYIEEPDDGQESSTSADMLLVLRKRISSRLMGAIRSHPKMFWLRKLELGYYYWSDLSDLTIEDYIRFLEYIPLESDERNIDERQLRSLMSEINNRLLLRSHTASWEILVGRQPLLDKKRNVLRFPVIFRVHHSLGDGVALLRLLLESIVDKEVPSRWKRLSNFKAMNLAYRIQQNATRFLEQRSLIEKLYQRIPSARQIYTWKRQQLQLLWTIFTAPAFFHDVSARAIDHNSIHASELSNQKVVSWIHEEEHSDTHWIDTIKRTKQQLPGARFSDAFLTALSSSLHKYLSRKTDQVPEDITVVLPTRVERESPQLKLHNKFSVALQTLPITSGIDLNDPNRLQSLMGRLNNVKQHSDVLRSSPDYMINYWIMNTVACLFPDNLLRKILNSAHSTMAISNLPGPQQKPQINGRELKNLSFWIPNIGQTAVGLTLLTYGGKLQLGILADRAVIPSEEDAHSILEETIAEIERMGVVLKGE</sequence>
<dbReference type="AlphaFoldDB" id="A0A1Q3FS60"/>
<dbReference type="GO" id="GO:0019432">
    <property type="term" value="P:triglyceride biosynthetic process"/>
    <property type="evidence" value="ECO:0007669"/>
    <property type="project" value="TreeGrafter"/>
</dbReference>
<feature type="transmembrane region" description="Helical" evidence="1">
    <location>
        <begin position="111"/>
        <end position="135"/>
    </location>
</feature>
<dbReference type="InterPro" id="IPR009721">
    <property type="entry name" value="O-acyltransferase_WSD1_C"/>
</dbReference>
<dbReference type="GO" id="GO:0008374">
    <property type="term" value="F:O-acyltransferase activity"/>
    <property type="evidence" value="ECO:0007669"/>
    <property type="project" value="InterPro"/>
</dbReference>
<dbReference type="PANTHER" id="PTHR31650">
    <property type="entry name" value="O-ACYLTRANSFERASE (WSD1-LIKE) FAMILY PROTEIN"/>
    <property type="match status" value="1"/>
</dbReference>
<evidence type="ECO:0000256" key="1">
    <source>
        <dbReference type="SAM" id="Phobius"/>
    </source>
</evidence>
<feature type="transmembrane region" description="Helical" evidence="1">
    <location>
        <begin position="56"/>
        <end position="80"/>
    </location>
</feature>
<dbReference type="GO" id="GO:0005886">
    <property type="term" value="C:plasma membrane"/>
    <property type="evidence" value="ECO:0007669"/>
    <property type="project" value="TreeGrafter"/>
</dbReference>
<accession>A0A1Q3FS60</accession>
<keyword evidence="1" id="KW-1133">Transmembrane helix</keyword>
<organism evidence="3">
    <name type="scientific">Culex tarsalis</name>
    <name type="common">Encephalitis mosquito</name>
    <dbReference type="NCBI Taxonomy" id="7177"/>
    <lineage>
        <taxon>Eukaryota</taxon>
        <taxon>Metazoa</taxon>
        <taxon>Ecdysozoa</taxon>
        <taxon>Arthropoda</taxon>
        <taxon>Hexapoda</taxon>
        <taxon>Insecta</taxon>
        <taxon>Pterygota</taxon>
        <taxon>Neoptera</taxon>
        <taxon>Endopterygota</taxon>
        <taxon>Diptera</taxon>
        <taxon>Nematocera</taxon>
        <taxon>Culicoidea</taxon>
        <taxon>Culicidae</taxon>
        <taxon>Culicinae</taxon>
        <taxon>Culicini</taxon>
        <taxon>Culex</taxon>
        <taxon>Culex</taxon>
    </lineage>
</organism>
<evidence type="ECO:0000259" key="2">
    <source>
        <dbReference type="Pfam" id="PF06974"/>
    </source>
</evidence>
<dbReference type="PANTHER" id="PTHR31650:SF1">
    <property type="entry name" value="WAX ESTER SYNTHASE_DIACYLGLYCEROL ACYLTRANSFERASE 4-RELATED"/>
    <property type="match status" value="1"/>
</dbReference>
<dbReference type="EMBL" id="GFDL01004657">
    <property type="protein sequence ID" value="JAV30388.1"/>
    <property type="molecule type" value="Transcribed_RNA"/>
</dbReference>
<keyword evidence="1" id="KW-0812">Transmembrane</keyword>
<evidence type="ECO:0000313" key="3">
    <source>
        <dbReference type="EMBL" id="JAV30388.1"/>
    </source>
</evidence>
<keyword evidence="1" id="KW-0472">Membrane</keyword>
<feature type="domain" description="O-acyltransferase WSD1 C-terminal" evidence="2">
    <location>
        <begin position="498"/>
        <end position="647"/>
    </location>
</feature>
<proteinExistence type="predicted"/>
<name>A0A1Q3FS60_CULTA</name>
<protein>
    <submittedName>
        <fullName evidence="3">Putative conserved plasma membrane protein</fullName>
    </submittedName>
</protein>
<reference evidence="3" key="1">
    <citation type="submission" date="2017-01" db="EMBL/GenBank/DDBJ databases">
        <title>A deep insight into the sialotranscriptome of adult male and female Cluex tarsalis mosquitoes.</title>
        <authorList>
            <person name="Ribeiro J.M."/>
            <person name="Moreira F."/>
            <person name="Bernard K.A."/>
            <person name="Calvo E."/>
        </authorList>
    </citation>
    <scope>NUCLEOTIDE SEQUENCE</scope>
    <source>
        <strain evidence="3">Kern County</strain>
        <tissue evidence="3">Salivary glands</tissue>
    </source>
</reference>
<dbReference type="Pfam" id="PF06974">
    <property type="entry name" value="WS_DGAT_C"/>
    <property type="match status" value="1"/>
</dbReference>
<dbReference type="InterPro" id="IPR045034">
    <property type="entry name" value="O-acyltransferase_WSD1-like"/>
</dbReference>